<feature type="domain" description="Galactosyltransferase C-terminal" evidence="6">
    <location>
        <begin position="158"/>
        <end position="204"/>
    </location>
</feature>
<sequence length="285" mass="30918">MTAPRTAVITAVRGRHQHLRLQQAGIAAAAPGIDLRCLVAIDDAAIRSIASVGTEVIDCPATGTGLPMARARNVGARWALEHDAELLIFLDVDCVPDAAMIGRYIDAHQHVRDALLAGPVTYLPPSPGGYRLAELPTLVNPHPARPNPPGGAVMREWNYDLFWSLSFAVSSLTWQRIGGFCEDYVGYGGEDTDFAAVAALRGVPLYWVGGAHAYHQFHPVSDPPVEHLHAIVANARTFRRRWGRWPMIGWLDAFERAGLIRLCINEIALLPHGHGDPDQSASAPS</sequence>
<dbReference type="EMBL" id="CP126981">
    <property type="protein sequence ID" value="WIM88886.1"/>
    <property type="molecule type" value="Genomic_DNA"/>
</dbReference>
<dbReference type="Pfam" id="PF02709">
    <property type="entry name" value="Glyco_transf_7C"/>
    <property type="match status" value="1"/>
</dbReference>
<evidence type="ECO:0000313" key="8">
    <source>
        <dbReference type="Proteomes" id="UP001236585"/>
    </source>
</evidence>
<reference evidence="7 8" key="1">
    <citation type="journal article" date="2023" name="Microbiol. Resour. Announc.">
        <title>Complete Genome Sequence of Mycobacterium wuenschmanii, a novel Nontuberculous Mycobacterium Isolated from a captive population of Amazon Milk Frogs.</title>
        <authorList>
            <person name="Hicks J."/>
            <person name="Zeineldin M."/>
            <person name="Ward H."/>
            <person name="Wuenschmann A."/>
            <person name="Camp P."/>
            <person name="Farrell D."/>
            <person name="Lehman K."/>
            <person name="Thacker T."/>
            <person name="Cuthbert E."/>
        </authorList>
    </citation>
    <scope>NUCLEOTIDE SEQUENCE [LARGE SCALE GENOMIC DNA]</scope>
    <source>
        <strain evidence="7 8">Wuenschmanii</strain>
    </source>
</reference>
<dbReference type="InterPro" id="IPR027791">
    <property type="entry name" value="Galactosyl_T_C"/>
</dbReference>
<keyword evidence="8" id="KW-1185">Reference proteome</keyword>
<name>A0ABY8W0L0_9MYCO</name>
<proteinExistence type="inferred from homology"/>
<keyword evidence="4" id="KW-0808">Transferase</keyword>
<comment type="pathway">
    <text evidence="1">Cell wall biogenesis; cell wall polysaccharide biosynthesis.</text>
</comment>
<evidence type="ECO:0000256" key="1">
    <source>
        <dbReference type="ARBA" id="ARBA00004776"/>
    </source>
</evidence>
<comment type="similarity">
    <text evidence="2">Belongs to the glycosyltransferase 2 family.</text>
</comment>
<dbReference type="PANTHER" id="PTHR43179">
    <property type="entry name" value="RHAMNOSYLTRANSFERASE WBBL"/>
    <property type="match status" value="1"/>
</dbReference>
<dbReference type="InterPro" id="IPR029044">
    <property type="entry name" value="Nucleotide-diphossugar_trans"/>
</dbReference>
<evidence type="ECO:0000259" key="6">
    <source>
        <dbReference type="Pfam" id="PF02709"/>
    </source>
</evidence>
<dbReference type="SUPFAM" id="SSF53448">
    <property type="entry name" value="Nucleotide-diphospho-sugar transferases"/>
    <property type="match status" value="1"/>
</dbReference>
<keyword evidence="5" id="KW-0961">Cell wall biogenesis/degradation</keyword>
<dbReference type="RefSeq" id="WP_285189336.1">
    <property type="nucleotide sequence ID" value="NZ_CP126981.1"/>
</dbReference>
<dbReference type="Gene3D" id="3.90.550.10">
    <property type="entry name" value="Spore Coat Polysaccharide Biosynthesis Protein SpsA, Chain A"/>
    <property type="match status" value="1"/>
</dbReference>
<accession>A0ABY8W0L0</accession>
<organism evidence="7 8">
    <name type="scientific">Candidatus Mycobacterium wuenschmannii</name>
    <dbReference type="NCBI Taxonomy" id="3027808"/>
    <lineage>
        <taxon>Bacteria</taxon>
        <taxon>Bacillati</taxon>
        <taxon>Actinomycetota</taxon>
        <taxon>Actinomycetes</taxon>
        <taxon>Mycobacteriales</taxon>
        <taxon>Mycobacteriaceae</taxon>
        <taxon>Mycobacterium</taxon>
    </lineage>
</organism>
<dbReference type="Proteomes" id="UP001236585">
    <property type="component" value="Chromosome"/>
</dbReference>
<dbReference type="PANTHER" id="PTHR43179:SF12">
    <property type="entry name" value="GALACTOFURANOSYLTRANSFERASE GLFT2"/>
    <property type="match status" value="1"/>
</dbReference>
<protein>
    <submittedName>
        <fullName evidence="7">Galactosyltransferase-related protein</fullName>
    </submittedName>
</protein>
<evidence type="ECO:0000256" key="4">
    <source>
        <dbReference type="ARBA" id="ARBA00022679"/>
    </source>
</evidence>
<evidence type="ECO:0000256" key="3">
    <source>
        <dbReference type="ARBA" id="ARBA00022676"/>
    </source>
</evidence>
<keyword evidence="3 7" id="KW-0328">Glycosyltransferase</keyword>
<gene>
    <name evidence="7" type="ORF">PT015_05250</name>
</gene>
<dbReference type="GO" id="GO:0016757">
    <property type="term" value="F:glycosyltransferase activity"/>
    <property type="evidence" value="ECO:0007669"/>
    <property type="project" value="UniProtKB-KW"/>
</dbReference>
<evidence type="ECO:0000313" key="7">
    <source>
        <dbReference type="EMBL" id="WIM88886.1"/>
    </source>
</evidence>
<evidence type="ECO:0000256" key="5">
    <source>
        <dbReference type="ARBA" id="ARBA00023316"/>
    </source>
</evidence>
<evidence type="ECO:0000256" key="2">
    <source>
        <dbReference type="ARBA" id="ARBA00006739"/>
    </source>
</evidence>